<evidence type="ECO:0000259" key="3">
    <source>
        <dbReference type="PROSITE" id="PS50921"/>
    </source>
</evidence>
<evidence type="ECO:0000313" key="4">
    <source>
        <dbReference type="EMBL" id="MBE1604276.1"/>
    </source>
</evidence>
<evidence type="ECO:0000256" key="1">
    <source>
        <dbReference type="ARBA" id="ARBA00023015"/>
    </source>
</evidence>
<dbReference type="RefSeq" id="WP_192748855.1">
    <property type="nucleotide sequence ID" value="NZ_BAABJL010000209.1"/>
</dbReference>
<protein>
    <recommendedName>
        <fullName evidence="3">ANTAR domain-containing protein</fullName>
    </recommendedName>
</protein>
<comment type="caution">
    <text evidence="4">The sequence shown here is derived from an EMBL/GenBank/DDBJ whole genome shotgun (WGS) entry which is preliminary data.</text>
</comment>
<dbReference type="PROSITE" id="PS50921">
    <property type="entry name" value="ANTAR"/>
    <property type="match status" value="1"/>
</dbReference>
<dbReference type="PIRSF" id="PIRSF036625">
    <property type="entry name" value="GAF_ANTAR"/>
    <property type="match status" value="1"/>
</dbReference>
<organism evidence="4 5">
    <name type="scientific">Actinopolymorpha pittospori</name>
    <dbReference type="NCBI Taxonomy" id="648752"/>
    <lineage>
        <taxon>Bacteria</taxon>
        <taxon>Bacillati</taxon>
        <taxon>Actinomycetota</taxon>
        <taxon>Actinomycetes</taxon>
        <taxon>Propionibacteriales</taxon>
        <taxon>Actinopolymorphaceae</taxon>
        <taxon>Actinopolymorpha</taxon>
    </lineage>
</organism>
<sequence>MPDDISNELFASLQCLVIALPSLRPYLDRLAWAAGTIVDPPAWCGITSTHGGWPVTLSVSDDRARLADQEQYNLGQGPCLDAMRDGKVVEVVDQEMDGRWTQFHGTALGLGIRSMLSLPISGVSRRPLITLNLYSERPRAFTGVERQQAESYANFASRTLVKWVRDCTQDRLAREVEQAIRTRTLVEESLGILMVQHQWDAPMAFRRLRTRAGNDARYLGVTASEVIAEATGRQPIEPYPFGLCPRQ</sequence>
<dbReference type="Gene3D" id="1.10.10.10">
    <property type="entry name" value="Winged helix-like DNA-binding domain superfamily/Winged helix DNA-binding domain"/>
    <property type="match status" value="1"/>
</dbReference>
<keyword evidence="2" id="KW-0804">Transcription</keyword>
<dbReference type="SMART" id="SM01012">
    <property type="entry name" value="ANTAR"/>
    <property type="match status" value="1"/>
</dbReference>
<dbReference type="InterPro" id="IPR012074">
    <property type="entry name" value="GAF_ANTAR"/>
</dbReference>
<accession>A0A927RGJ3</accession>
<dbReference type="InterPro" id="IPR005561">
    <property type="entry name" value="ANTAR"/>
</dbReference>
<dbReference type="Pfam" id="PF03861">
    <property type="entry name" value="ANTAR"/>
    <property type="match status" value="1"/>
</dbReference>
<dbReference type="GO" id="GO:0003723">
    <property type="term" value="F:RNA binding"/>
    <property type="evidence" value="ECO:0007669"/>
    <property type="project" value="InterPro"/>
</dbReference>
<keyword evidence="1" id="KW-0805">Transcription regulation</keyword>
<dbReference type="InterPro" id="IPR003018">
    <property type="entry name" value="GAF"/>
</dbReference>
<dbReference type="SUPFAM" id="SSF55781">
    <property type="entry name" value="GAF domain-like"/>
    <property type="match status" value="1"/>
</dbReference>
<dbReference type="InterPro" id="IPR029016">
    <property type="entry name" value="GAF-like_dom_sf"/>
</dbReference>
<dbReference type="Proteomes" id="UP000638648">
    <property type="component" value="Unassembled WGS sequence"/>
</dbReference>
<evidence type="ECO:0000313" key="5">
    <source>
        <dbReference type="Proteomes" id="UP000638648"/>
    </source>
</evidence>
<evidence type="ECO:0000256" key="2">
    <source>
        <dbReference type="ARBA" id="ARBA00023163"/>
    </source>
</evidence>
<feature type="domain" description="ANTAR" evidence="3">
    <location>
        <begin position="166"/>
        <end position="227"/>
    </location>
</feature>
<gene>
    <name evidence="4" type="ORF">HEB94_001124</name>
</gene>
<dbReference type="AlphaFoldDB" id="A0A927RGJ3"/>
<proteinExistence type="predicted"/>
<dbReference type="Gene3D" id="3.30.450.40">
    <property type="match status" value="1"/>
</dbReference>
<dbReference type="InterPro" id="IPR036388">
    <property type="entry name" value="WH-like_DNA-bd_sf"/>
</dbReference>
<keyword evidence="5" id="KW-1185">Reference proteome</keyword>
<name>A0A927RGJ3_9ACTN</name>
<reference evidence="4" key="1">
    <citation type="submission" date="2020-10" db="EMBL/GenBank/DDBJ databases">
        <title>Sequencing the genomes of 1000 actinobacteria strains.</title>
        <authorList>
            <person name="Klenk H.-P."/>
        </authorList>
    </citation>
    <scope>NUCLEOTIDE SEQUENCE</scope>
    <source>
        <strain evidence="4">DSM 45354</strain>
    </source>
</reference>
<dbReference type="EMBL" id="JADBEM010000001">
    <property type="protein sequence ID" value="MBE1604276.1"/>
    <property type="molecule type" value="Genomic_DNA"/>
</dbReference>
<dbReference type="Pfam" id="PF13185">
    <property type="entry name" value="GAF_2"/>
    <property type="match status" value="1"/>
</dbReference>